<reference evidence="14 15" key="1">
    <citation type="submission" date="2018-02" db="EMBL/GenBank/DDBJ databases">
        <title>novel marine gammaproteobacteria from coastal saline agro ecosystem.</title>
        <authorList>
            <person name="Krishnan R."/>
            <person name="Ramesh Kumar N."/>
        </authorList>
    </citation>
    <scope>NUCLEOTIDE SEQUENCE [LARGE SCALE GENOMIC DNA]</scope>
    <source>
        <strain evidence="14 15">228</strain>
    </source>
</reference>
<evidence type="ECO:0000256" key="8">
    <source>
        <dbReference type="ARBA" id="ARBA00022741"/>
    </source>
</evidence>
<evidence type="ECO:0000256" key="4">
    <source>
        <dbReference type="ARBA" id="ARBA00016436"/>
    </source>
</evidence>
<accession>A0A2S5KH51</accession>
<organism evidence="14 15">
    <name type="scientific">Proteobacteria bacterium 228</name>
    <dbReference type="NCBI Taxonomy" id="2083153"/>
    <lineage>
        <taxon>Bacteria</taxon>
        <taxon>Pseudomonadati</taxon>
        <taxon>Pseudomonadota</taxon>
    </lineage>
</organism>
<comment type="catalytic activity">
    <reaction evidence="13">
        <text>a lipid A disaccharide + ATP = a lipid IVA + ADP + H(+)</text>
        <dbReference type="Rhea" id="RHEA:67840"/>
        <dbReference type="ChEBI" id="CHEBI:15378"/>
        <dbReference type="ChEBI" id="CHEBI:30616"/>
        <dbReference type="ChEBI" id="CHEBI:176343"/>
        <dbReference type="ChEBI" id="CHEBI:176425"/>
        <dbReference type="ChEBI" id="CHEBI:456216"/>
        <dbReference type="EC" id="2.7.1.130"/>
    </reaction>
</comment>
<sequence length="330" mass="36227">MALSVESLWYGSNKLSYLLWPLEVLFKRLASRRRQRLQSNAWLAPVPVVVVGNISIGGTGKTPLITALVSWAKQQGYRPGVVSRGYGGQSDVYPLTVEVDTDPAIAGDEPALLRKLCDCPVVIAPDRVAAVQWLLENNDCDLIFSDDGLQHYRLGRHIEIAVVDGHRGLGNGHCLPVGPLREPPERLTEVDFCVVNGHTASTPVTTSFTMHIRARQMVHVHTGQASDVQAWCGREVIAMAGIGNPARFFSTLESLGIKITRSISKPDHYRFQQEDIPSEGMPVVVTGKDAVKCSGFAADNLWYLDITAVLSDGFFSALAEKLRSLNLKRR</sequence>
<keyword evidence="5 13" id="KW-0444">Lipid biosynthesis</keyword>
<comment type="caution">
    <text evidence="14">The sequence shown here is derived from an EMBL/GenBank/DDBJ whole genome shotgun (WGS) entry which is preliminary data.</text>
</comment>
<dbReference type="GO" id="GO:0009244">
    <property type="term" value="P:lipopolysaccharide core region biosynthetic process"/>
    <property type="evidence" value="ECO:0007669"/>
    <property type="project" value="TreeGrafter"/>
</dbReference>
<evidence type="ECO:0000256" key="7">
    <source>
        <dbReference type="ARBA" id="ARBA00022679"/>
    </source>
</evidence>
<keyword evidence="10 13" id="KW-0067">ATP-binding</keyword>
<evidence type="ECO:0000256" key="13">
    <source>
        <dbReference type="HAMAP-Rule" id="MF_00409"/>
    </source>
</evidence>
<dbReference type="GO" id="GO:0005524">
    <property type="term" value="F:ATP binding"/>
    <property type="evidence" value="ECO:0007669"/>
    <property type="project" value="UniProtKB-UniRule"/>
</dbReference>
<dbReference type="InterPro" id="IPR027417">
    <property type="entry name" value="P-loop_NTPase"/>
</dbReference>
<dbReference type="PANTHER" id="PTHR42724:SF1">
    <property type="entry name" value="TETRAACYLDISACCHARIDE 4'-KINASE, MITOCHONDRIAL-RELATED"/>
    <property type="match status" value="1"/>
</dbReference>
<dbReference type="NCBIfam" id="TIGR00682">
    <property type="entry name" value="lpxK"/>
    <property type="match status" value="1"/>
</dbReference>
<dbReference type="HAMAP" id="MF_00409">
    <property type="entry name" value="LpxK"/>
    <property type="match status" value="1"/>
</dbReference>
<dbReference type="EMBL" id="PRLP01000167">
    <property type="protein sequence ID" value="PPC74137.1"/>
    <property type="molecule type" value="Genomic_DNA"/>
</dbReference>
<dbReference type="GO" id="GO:0009029">
    <property type="term" value="F:lipid-A 4'-kinase activity"/>
    <property type="evidence" value="ECO:0007669"/>
    <property type="project" value="UniProtKB-UniRule"/>
</dbReference>
<evidence type="ECO:0000256" key="1">
    <source>
        <dbReference type="ARBA" id="ARBA00002274"/>
    </source>
</evidence>
<keyword evidence="11 13" id="KW-0443">Lipid metabolism</keyword>
<dbReference type="GO" id="GO:0009245">
    <property type="term" value="P:lipid A biosynthetic process"/>
    <property type="evidence" value="ECO:0007669"/>
    <property type="project" value="UniProtKB-UniRule"/>
</dbReference>
<evidence type="ECO:0000256" key="5">
    <source>
        <dbReference type="ARBA" id="ARBA00022516"/>
    </source>
</evidence>
<evidence type="ECO:0000256" key="6">
    <source>
        <dbReference type="ARBA" id="ARBA00022556"/>
    </source>
</evidence>
<proteinExistence type="inferred from homology"/>
<dbReference type="Proteomes" id="UP000238196">
    <property type="component" value="Unassembled WGS sequence"/>
</dbReference>
<dbReference type="GO" id="GO:0005886">
    <property type="term" value="C:plasma membrane"/>
    <property type="evidence" value="ECO:0007669"/>
    <property type="project" value="TreeGrafter"/>
</dbReference>
<comment type="function">
    <text evidence="1 13">Transfers the gamma-phosphate of ATP to the 4'-position of a tetraacyldisaccharide 1-phosphate intermediate (termed DS-1-P) to form tetraacyldisaccharide 1,4'-bis-phosphate (lipid IVA).</text>
</comment>
<evidence type="ECO:0000256" key="2">
    <source>
        <dbReference type="ARBA" id="ARBA00004870"/>
    </source>
</evidence>
<dbReference type="EC" id="2.7.1.130" evidence="3 13"/>
<gene>
    <name evidence="13" type="primary">lpxK</name>
    <name evidence="14" type="ORF">C4K68_27400</name>
</gene>
<evidence type="ECO:0000256" key="3">
    <source>
        <dbReference type="ARBA" id="ARBA00012071"/>
    </source>
</evidence>
<feature type="binding site" evidence="13">
    <location>
        <begin position="55"/>
        <end position="62"/>
    </location>
    <ligand>
        <name>ATP</name>
        <dbReference type="ChEBI" id="CHEBI:30616"/>
    </ligand>
</feature>
<protein>
    <recommendedName>
        <fullName evidence="4 13">Tetraacyldisaccharide 4'-kinase</fullName>
        <ecNumber evidence="3 13">2.7.1.130</ecNumber>
    </recommendedName>
    <alternativeName>
        <fullName evidence="12 13">Lipid A 4'-kinase</fullName>
    </alternativeName>
</protein>
<keyword evidence="7 13" id="KW-0808">Transferase</keyword>
<dbReference type="InterPro" id="IPR003758">
    <property type="entry name" value="LpxK"/>
</dbReference>
<keyword evidence="6 13" id="KW-0441">Lipid A biosynthesis</keyword>
<keyword evidence="9 13" id="KW-0418">Kinase</keyword>
<dbReference type="OrthoDB" id="5297728at2"/>
<dbReference type="Pfam" id="PF02606">
    <property type="entry name" value="LpxK"/>
    <property type="match status" value="1"/>
</dbReference>
<evidence type="ECO:0000313" key="15">
    <source>
        <dbReference type="Proteomes" id="UP000238196"/>
    </source>
</evidence>
<evidence type="ECO:0000256" key="9">
    <source>
        <dbReference type="ARBA" id="ARBA00022777"/>
    </source>
</evidence>
<comment type="similarity">
    <text evidence="13">Belongs to the LpxK family.</text>
</comment>
<dbReference type="PANTHER" id="PTHR42724">
    <property type="entry name" value="TETRAACYLDISACCHARIDE 4'-KINASE"/>
    <property type="match status" value="1"/>
</dbReference>
<evidence type="ECO:0000256" key="11">
    <source>
        <dbReference type="ARBA" id="ARBA00023098"/>
    </source>
</evidence>
<evidence type="ECO:0000256" key="12">
    <source>
        <dbReference type="ARBA" id="ARBA00029757"/>
    </source>
</evidence>
<comment type="pathway">
    <text evidence="2 13">Glycolipid biosynthesis; lipid IV(A) biosynthesis; lipid IV(A) from (3R)-3-hydroxytetradecanoyl-[acyl-carrier-protein] and UDP-N-acetyl-alpha-D-glucosamine: step 6/6.</text>
</comment>
<dbReference type="UniPathway" id="UPA00359">
    <property type="reaction ID" value="UER00482"/>
</dbReference>
<evidence type="ECO:0000313" key="14">
    <source>
        <dbReference type="EMBL" id="PPC74137.1"/>
    </source>
</evidence>
<name>A0A2S5KH51_9PROT</name>
<dbReference type="AlphaFoldDB" id="A0A2S5KH51"/>
<dbReference type="SUPFAM" id="SSF52540">
    <property type="entry name" value="P-loop containing nucleoside triphosphate hydrolases"/>
    <property type="match status" value="1"/>
</dbReference>
<evidence type="ECO:0000256" key="10">
    <source>
        <dbReference type="ARBA" id="ARBA00022840"/>
    </source>
</evidence>
<keyword evidence="8 13" id="KW-0547">Nucleotide-binding</keyword>